<evidence type="ECO:0008006" key="4">
    <source>
        <dbReference type="Google" id="ProtNLM"/>
    </source>
</evidence>
<accession>A0ABV6RBE4</accession>
<name>A0ABV6RBE4_9MICO</name>
<keyword evidence="1" id="KW-1133">Transmembrane helix</keyword>
<evidence type="ECO:0000256" key="1">
    <source>
        <dbReference type="SAM" id="Phobius"/>
    </source>
</evidence>
<keyword evidence="1" id="KW-0472">Membrane</keyword>
<keyword evidence="1" id="KW-0812">Transmembrane</keyword>
<dbReference type="RefSeq" id="WP_376980294.1">
    <property type="nucleotide sequence ID" value="NZ_JBHLSV010000010.1"/>
</dbReference>
<keyword evidence="3" id="KW-1185">Reference proteome</keyword>
<protein>
    <recommendedName>
        <fullName evidence="4">DUF3592 domain-containing protein</fullName>
    </recommendedName>
</protein>
<gene>
    <name evidence="2" type="ORF">ACFFF6_10185</name>
</gene>
<evidence type="ECO:0000313" key="3">
    <source>
        <dbReference type="Proteomes" id="UP001589793"/>
    </source>
</evidence>
<feature type="transmembrane region" description="Helical" evidence="1">
    <location>
        <begin position="7"/>
        <end position="25"/>
    </location>
</feature>
<reference evidence="2 3" key="1">
    <citation type="submission" date="2024-09" db="EMBL/GenBank/DDBJ databases">
        <authorList>
            <person name="Sun Q."/>
            <person name="Mori K."/>
        </authorList>
    </citation>
    <scope>NUCLEOTIDE SEQUENCE [LARGE SCALE GENOMIC DNA]</scope>
    <source>
        <strain evidence="2 3">CICC 10874</strain>
    </source>
</reference>
<sequence length="159" mass="17312">MKRAEIITALVWGVLSAWLGIWMIEKLFLPDQSRSILPLRDDTDLIAPLVIGVLWGFTSMILGVLAATRRNRAGLEDAQLAHAVGTVVETHDPGISHWDFDDRSHPVTFLIIQIDARDGGPLLGLLPVDGDLPDVGDTVPVRYAPGAPGVLYPAYEQVL</sequence>
<organism evidence="2 3">
    <name type="scientific">Brachybacterium hainanense</name>
    <dbReference type="NCBI Taxonomy" id="1541174"/>
    <lineage>
        <taxon>Bacteria</taxon>
        <taxon>Bacillati</taxon>
        <taxon>Actinomycetota</taxon>
        <taxon>Actinomycetes</taxon>
        <taxon>Micrococcales</taxon>
        <taxon>Dermabacteraceae</taxon>
        <taxon>Brachybacterium</taxon>
    </lineage>
</organism>
<feature type="transmembrane region" description="Helical" evidence="1">
    <location>
        <begin position="45"/>
        <end position="67"/>
    </location>
</feature>
<dbReference type="EMBL" id="JBHLSV010000010">
    <property type="protein sequence ID" value="MFC0674321.1"/>
    <property type="molecule type" value="Genomic_DNA"/>
</dbReference>
<dbReference type="Proteomes" id="UP001589793">
    <property type="component" value="Unassembled WGS sequence"/>
</dbReference>
<evidence type="ECO:0000313" key="2">
    <source>
        <dbReference type="EMBL" id="MFC0674321.1"/>
    </source>
</evidence>
<comment type="caution">
    <text evidence="2">The sequence shown here is derived from an EMBL/GenBank/DDBJ whole genome shotgun (WGS) entry which is preliminary data.</text>
</comment>
<proteinExistence type="predicted"/>